<evidence type="ECO:0008006" key="4">
    <source>
        <dbReference type="Google" id="ProtNLM"/>
    </source>
</evidence>
<accession>A0A1M5SBD3</accession>
<evidence type="ECO:0000313" key="3">
    <source>
        <dbReference type="Proteomes" id="UP000184212"/>
    </source>
</evidence>
<proteinExistence type="predicted"/>
<dbReference type="Gene3D" id="2.20.110.10">
    <property type="entry name" value="Histone H3 K4-specific methyltransferase SET7/9 N-terminal domain"/>
    <property type="match status" value="1"/>
</dbReference>
<evidence type="ECO:0000313" key="2">
    <source>
        <dbReference type="EMBL" id="SHH35598.1"/>
    </source>
</evidence>
<keyword evidence="3" id="KW-1185">Reference proteome</keyword>
<evidence type="ECO:0000256" key="1">
    <source>
        <dbReference type="SAM" id="SignalP"/>
    </source>
</evidence>
<gene>
    <name evidence="2" type="ORF">SAMN04488109_3836</name>
</gene>
<protein>
    <recommendedName>
        <fullName evidence="4">MORN repeat variant</fullName>
    </recommendedName>
</protein>
<dbReference type="Proteomes" id="UP000184212">
    <property type="component" value="Unassembled WGS sequence"/>
</dbReference>
<name>A0A1M5SBD3_9BACT</name>
<dbReference type="SUPFAM" id="SSF82185">
    <property type="entry name" value="Histone H3 K4-specific methyltransferase SET7/9 N-terminal domain"/>
    <property type="match status" value="1"/>
</dbReference>
<keyword evidence="1" id="KW-0732">Signal</keyword>
<dbReference type="EMBL" id="FQWQ01000002">
    <property type="protein sequence ID" value="SHH35598.1"/>
    <property type="molecule type" value="Genomic_DNA"/>
</dbReference>
<sequence>MKKIVFVTLFNMLIVALSQAQTVLKYPHCNCEEKITYSTTEPKRPDGPYEWICNEVVIESGHFKNGLKDGAWISKSKRGVIIGQIEYTDGKLNGAYELFHSDGTPKLVARFVNGNPEGSWQYFNAKTKVIKTGSYKNGTPVGVWTIYDKFGKKVLMEYNFDQKSMAPETLAPYYKNNTMLHDDQSEEFVILYYPDRTPRADVQPLGGFLLANDYFVEYMTIPAVMMDTYTNYNFQVSVAVEANAVKAIDVLFVDKMEYHPQTPSLPYIVSTNPSGKLQRIDHTVLNLKYLRGKIQEAMSIMGPWVGTSGNPVEIHIPFVLNDIKR</sequence>
<feature type="chain" id="PRO_5012974372" description="MORN repeat variant" evidence="1">
    <location>
        <begin position="21"/>
        <end position="325"/>
    </location>
</feature>
<dbReference type="AlphaFoldDB" id="A0A1M5SBD3"/>
<dbReference type="STRING" id="947013.SAMN04488109_3836"/>
<reference evidence="2 3" key="1">
    <citation type="submission" date="2016-11" db="EMBL/GenBank/DDBJ databases">
        <authorList>
            <person name="Jaros S."/>
            <person name="Januszkiewicz K."/>
            <person name="Wedrychowicz H."/>
        </authorList>
    </citation>
    <scope>NUCLEOTIDE SEQUENCE [LARGE SCALE GENOMIC DNA]</scope>
    <source>
        <strain evidence="2 3">DSM 24574</strain>
    </source>
</reference>
<dbReference type="RefSeq" id="WP_073136997.1">
    <property type="nucleotide sequence ID" value="NZ_FQWQ01000002.1"/>
</dbReference>
<dbReference type="OrthoDB" id="7342920at2"/>
<organism evidence="2 3">
    <name type="scientific">Chryseolinea serpens</name>
    <dbReference type="NCBI Taxonomy" id="947013"/>
    <lineage>
        <taxon>Bacteria</taxon>
        <taxon>Pseudomonadati</taxon>
        <taxon>Bacteroidota</taxon>
        <taxon>Cytophagia</taxon>
        <taxon>Cytophagales</taxon>
        <taxon>Fulvivirgaceae</taxon>
        <taxon>Chryseolinea</taxon>
    </lineage>
</organism>
<feature type="signal peptide" evidence="1">
    <location>
        <begin position="1"/>
        <end position="20"/>
    </location>
</feature>